<protein>
    <submittedName>
        <fullName evidence="5">(Alpha)-aspartyl dipeptidase</fullName>
    </submittedName>
</protein>
<dbReference type="Gene3D" id="3.40.50.880">
    <property type="match status" value="1"/>
</dbReference>
<keyword evidence="3" id="KW-0378">Hydrolase</keyword>
<organism evidence="5 6">
    <name type="scientific">Polaribacter vadi</name>
    <dbReference type="NCBI Taxonomy" id="1774273"/>
    <lineage>
        <taxon>Bacteria</taxon>
        <taxon>Pseudomonadati</taxon>
        <taxon>Bacteroidota</taxon>
        <taxon>Flavobacteriia</taxon>
        <taxon>Flavobacteriales</taxon>
        <taxon>Flavobacteriaceae</taxon>
    </lineage>
</organism>
<dbReference type="CDD" id="cd03146">
    <property type="entry name" value="GAT1_Peptidase_E"/>
    <property type="match status" value="1"/>
</dbReference>
<evidence type="ECO:0000313" key="6">
    <source>
        <dbReference type="Proteomes" id="UP000092584"/>
    </source>
</evidence>
<dbReference type="Proteomes" id="UP000092584">
    <property type="component" value="Unassembled WGS sequence"/>
</dbReference>
<dbReference type="GO" id="GO:0008236">
    <property type="term" value="F:serine-type peptidase activity"/>
    <property type="evidence" value="ECO:0007669"/>
    <property type="project" value="UniProtKB-KW"/>
</dbReference>
<proteinExistence type="inferred from homology"/>
<evidence type="ECO:0000313" key="5">
    <source>
        <dbReference type="EMBL" id="OBY65418.1"/>
    </source>
</evidence>
<dbReference type="PANTHER" id="PTHR20842:SF0">
    <property type="entry name" value="ALPHA-ASPARTYL DIPEPTIDASE"/>
    <property type="match status" value="1"/>
</dbReference>
<dbReference type="KEGG" id="pob:LPB03_01725"/>
<dbReference type="OrthoDB" id="3373764at2"/>
<dbReference type="PANTHER" id="PTHR20842">
    <property type="entry name" value="PROTEASE S51 ALPHA-ASPARTYL DIPEPTIDASE"/>
    <property type="match status" value="1"/>
</dbReference>
<dbReference type="InterPro" id="IPR029062">
    <property type="entry name" value="Class_I_gatase-like"/>
</dbReference>
<dbReference type="EMBL" id="LSFM01000018">
    <property type="protein sequence ID" value="OBY65418.1"/>
    <property type="molecule type" value="Genomic_DNA"/>
</dbReference>
<dbReference type="STRING" id="1774273.LPB03_01725"/>
<evidence type="ECO:0000256" key="4">
    <source>
        <dbReference type="ARBA" id="ARBA00022825"/>
    </source>
</evidence>
<reference evidence="6" key="1">
    <citation type="submission" date="2016-02" db="EMBL/GenBank/DDBJ databases">
        <authorList>
            <person name="Shin S.-K."/>
            <person name="Yi H."/>
            <person name="Kim E."/>
        </authorList>
    </citation>
    <scope>NUCLEOTIDE SEQUENCE [LARGE SCALE GENOMIC DNA]</scope>
    <source>
        <strain evidence="6">LPB0003</strain>
    </source>
</reference>
<dbReference type="Pfam" id="PF03575">
    <property type="entry name" value="Peptidase_S51"/>
    <property type="match status" value="1"/>
</dbReference>
<dbReference type="RefSeq" id="WP_065318196.1">
    <property type="nucleotide sequence ID" value="NZ_CAXBLX010000002.1"/>
</dbReference>
<dbReference type="NCBIfam" id="NF003642">
    <property type="entry name" value="PRK05282.1"/>
    <property type="match status" value="1"/>
</dbReference>
<sequence length="231" mass="25626">MKKLLVASTSTIYGSGYLEYLLPTLKSFFVDVKTILFIPYARPSGISYDEYTKIAKNAFSNINIDVVGIHQFENPKEAILKAEAIFTGGGNTFELVNQLYKKHILSTLKKVLENGTPYLGTSAGSNICGVNMMNTNDMPIVYPPSFTTLGCIPFNINAHYLDPIVGSTHKGETRETRIKEFHVFNGIDVLGLREGSWLEVIGDEIILKGDLTARLFQQNKKPIELESGVKV</sequence>
<accession>A0A1B8U0J4</accession>
<keyword evidence="4" id="KW-0720">Serine protease</keyword>
<dbReference type="AlphaFoldDB" id="A0A1B8U0J4"/>
<comment type="similarity">
    <text evidence="1">Belongs to the peptidase S51 family.</text>
</comment>
<gene>
    <name evidence="5" type="ORF">LPB3_03385</name>
</gene>
<evidence type="ECO:0000256" key="2">
    <source>
        <dbReference type="ARBA" id="ARBA00022670"/>
    </source>
</evidence>
<dbReference type="GO" id="GO:0006508">
    <property type="term" value="P:proteolysis"/>
    <property type="evidence" value="ECO:0007669"/>
    <property type="project" value="UniProtKB-KW"/>
</dbReference>
<keyword evidence="6" id="KW-1185">Reference proteome</keyword>
<keyword evidence="2" id="KW-0645">Protease</keyword>
<evidence type="ECO:0000256" key="3">
    <source>
        <dbReference type="ARBA" id="ARBA00022801"/>
    </source>
</evidence>
<comment type="caution">
    <text evidence="5">The sequence shown here is derived from an EMBL/GenBank/DDBJ whole genome shotgun (WGS) entry which is preliminary data.</text>
</comment>
<name>A0A1B8U0J4_9FLAO</name>
<dbReference type="InterPro" id="IPR005320">
    <property type="entry name" value="Peptidase_S51"/>
</dbReference>
<dbReference type="SUPFAM" id="SSF52317">
    <property type="entry name" value="Class I glutamine amidotransferase-like"/>
    <property type="match status" value="1"/>
</dbReference>
<evidence type="ECO:0000256" key="1">
    <source>
        <dbReference type="ARBA" id="ARBA00006534"/>
    </source>
</evidence>